<evidence type="ECO:0000313" key="4">
    <source>
        <dbReference type="Proteomes" id="UP000002417"/>
    </source>
</evidence>
<accession>A7IIF9</accession>
<keyword evidence="3" id="KW-0808">Transferase</keyword>
<dbReference type="SUPFAM" id="SSF81891">
    <property type="entry name" value="Poly A polymerase C-terminal region-like"/>
    <property type="match status" value="1"/>
</dbReference>
<dbReference type="GO" id="GO:0016740">
    <property type="term" value="F:transferase activity"/>
    <property type="evidence" value="ECO:0007669"/>
    <property type="project" value="UniProtKB-KW"/>
</dbReference>
<organism evidence="3 4">
    <name type="scientific">Xanthobacter autotrophicus (strain ATCC BAA-1158 / Py2)</name>
    <dbReference type="NCBI Taxonomy" id="78245"/>
    <lineage>
        <taxon>Bacteria</taxon>
        <taxon>Pseudomonadati</taxon>
        <taxon>Pseudomonadota</taxon>
        <taxon>Alphaproteobacteria</taxon>
        <taxon>Hyphomicrobiales</taxon>
        <taxon>Xanthobacteraceae</taxon>
        <taxon>Xanthobacter</taxon>
    </lineage>
</organism>
<dbReference type="EMBL" id="CP000781">
    <property type="protein sequence ID" value="ABS67802.1"/>
    <property type="molecule type" value="Genomic_DNA"/>
</dbReference>
<evidence type="ECO:0000256" key="1">
    <source>
        <dbReference type="ARBA" id="ARBA00022741"/>
    </source>
</evidence>
<gene>
    <name evidence="3" type="ordered locus">Xaut_2560</name>
</gene>
<dbReference type="KEGG" id="xau:Xaut_2560"/>
<dbReference type="STRING" id="78245.Xaut_2560"/>
<dbReference type="PANTHER" id="PTHR47545">
    <property type="entry name" value="MULTIFUNCTIONAL CCA PROTEIN"/>
    <property type="match status" value="1"/>
</dbReference>
<dbReference type="GO" id="GO:0000166">
    <property type="term" value="F:nucleotide binding"/>
    <property type="evidence" value="ECO:0007669"/>
    <property type="project" value="UniProtKB-KW"/>
</dbReference>
<dbReference type="Gene3D" id="1.10.3090.10">
    <property type="entry name" value="cca-adding enzyme, domain 2"/>
    <property type="match status" value="1"/>
</dbReference>
<proteinExistence type="predicted"/>
<protein>
    <submittedName>
        <fullName evidence="3">tRNA nucleotidyltransferase/poly(A) polymerase family protein</fullName>
    </submittedName>
</protein>
<dbReference type="InterPro" id="IPR032828">
    <property type="entry name" value="PolyA_RNA-bd"/>
</dbReference>
<feature type="domain" description="tRNA nucleotidyltransferase/poly(A) polymerase RNA and SrmB- binding" evidence="2">
    <location>
        <begin position="57"/>
        <end position="112"/>
    </location>
</feature>
<evidence type="ECO:0000259" key="2">
    <source>
        <dbReference type="Pfam" id="PF12627"/>
    </source>
</evidence>
<name>A7IIF9_XANP2</name>
<dbReference type="InterPro" id="IPR050124">
    <property type="entry name" value="tRNA_CCA-adding_enzyme"/>
</dbReference>
<dbReference type="eggNOG" id="COG0617">
    <property type="taxonomic scope" value="Bacteria"/>
</dbReference>
<dbReference type="PANTHER" id="PTHR47545:SF1">
    <property type="entry name" value="MULTIFUNCTIONAL CCA PROTEIN"/>
    <property type="match status" value="1"/>
</dbReference>
<keyword evidence="1" id="KW-0547">Nucleotide-binding</keyword>
<sequence>MGLPSRRGWWSYSRMDETPPFRIEDMIETHPGLALLRLAALIAESSPKDARADEDTLDLMFEQMEVGALDALDPVRMWAELERGLMAPAPAAMVKALRECGVLEIVLPEVASLFGVPHITDTADEIDLGVLILNSLTEAARRNAPLEVRFALLVMHAGKSDSPREHLPVHYRHMERGLPRIHAICDRFALPDVCRDLALLALQECERVGRVSPIRAGPVAAMLERTGAFRDPDLFAKLLLVSTCDYFGYGDKEGDTHPKVDLLLAARTACAAVDGEGLEGDELATARAQAIALAFRSERWAEA</sequence>
<dbReference type="HOGENOM" id="CLU_015961_1_2_5"/>
<keyword evidence="4" id="KW-1185">Reference proteome</keyword>
<evidence type="ECO:0000313" key="3">
    <source>
        <dbReference type="EMBL" id="ABS67802.1"/>
    </source>
</evidence>
<dbReference type="Pfam" id="PF12627">
    <property type="entry name" value="PolyA_pol_RNAbd"/>
    <property type="match status" value="1"/>
</dbReference>
<dbReference type="PhylomeDB" id="A7IIF9"/>
<dbReference type="Proteomes" id="UP000002417">
    <property type="component" value="Chromosome"/>
</dbReference>
<reference evidence="3 4" key="1">
    <citation type="submission" date="2007-07" db="EMBL/GenBank/DDBJ databases">
        <title>Complete sequence of chromosome of Xanthobacter autotrophicus Py2.</title>
        <authorList>
            <consortium name="US DOE Joint Genome Institute"/>
            <person name="Copeland A."/>
            <person name="Lucas S."/>
            <person name="Lapidus A."/>
            <person name="Barry K."/>
            <person name="Glavina del Rio T."/>
            <person name="Hammon N."/>
            <person name="Israni S."/>
            <person name="Dalin E."/>
            <person name="Tice H."/>
            <person name="Pitluck S."/>
            <person name="Sims D."/>
            <person name="Brettin T."/>
            <person name="Bruce D."/>
            <person name="Detter J.C."/>
            <person name="Han C."/>
            <person name="Tapia R."/>
            <person name="Brainard J."/>
            <person name="Schmutz J."/>
            <person name="Larimer F."/>
            <person name="Land M."/>
            <person name="Hauser L."/>
            <person name="Kyrpides N."/>
            <person name="Kim E."/>
            <person name="Ensigns S.A."/>
            <person name="Richardson P."/>
        </authorList>
    </citation>
    <scope>NUCLEOTIDE SEQUENCE [LARGE SCALE GENOMIC DNA]</scope>
    <source>
        <strain evidence="4">ATCC BAA-1158 / Py2</strain>
    </source>
</reference>
<dbReference type="AlphaFoldDB" id="A7IIF9"/>